<gene>
    <name evidence="3" type="ORF">T440DRAFT_458976</name>
</gene>
<dbReference type="Gene3D" id="3.10.110.10">
    <property type="entry name" value="Ubiquitin Conjugating Enzyme"/>
    <property type="match status" value="1"/>
</dbReference>
<dbReference type="InterPro" id="IPR016135">
    <property type="entry name" value="UBQ-conjugating_enzyme/RWD"/>
</dbReference>
<evidence type="ECO:0000259" key="2">
    <source>
        <dbReference type="PROSITE" id="PS50127"/>
    </source>
</evidence>
<dbReference type="PROSITE" id="PS50127">
    <property type="entry name" value="UBC_2"/>
    <property type="match status" value="1"/>
</dbReference>
<dbReference type="InterPro" id="IPR050113">
    <property type="entry name" value="Ub_conjugating_enzyme"/>
</dbReference>
<dbReference type="SMART" id="SM00212">
    <property type="entry name" value="UBCc"/>
    <property type="match status" value="1"/>
</dbReference>
<dbReference type="SUPFAM" id="SSF54495">
    <property type="entry name" value="UBC-like"/>
    <property type="match status" value="1"/>
</dbReference>
<name>A0A6A7AUS0_9PLEO</name>
<sequence length="154" mass="17476">MSPPHNPATLRRLKAELNYLRKDPVEGCTAQPISEINLFEWTATIERPPCTPYQNGVFHLTFSYPEEYPFKPPIVLFKTKIYHPNIDPTIGGIDLTVLHEEWATCLTISTLLMSLRAFLGSPDWGCVVVPEVGREMEDSEGVARQWVGRYAMGR</sequence>
<dbReference type="Proteomes" id="UP000799423">
    <property type="component" value="Unassembled WGS sequence"/>
</dbReference>
<organism evidence="3 4">
    <name type="scientific">Plenodomus tracheiphilus IPT5</name>
    <dbReference type="NCBI Taxonomy" id="1408161"/>
    <lineage>
        <taxon>Eukaryota</taxon>
        <taxon>Fungi</taxon>
        <taxon>Dikarya</taxon>
        <taxon>Ascomycota</taxon>
        <taxon>Pezizomycotina</taxon>
        <taxon>Dothideomycetes</taxon>
        <taxon>Pleosporomycetidae</taxon>
        <taxon>Pleosporales</taxon>
        <taxon>Pleosporineae</taxon>
        <taxon>Leptosphaeriaceae</taxon>
        <taxon>Plenodomus</taxon>
    </lineage>
</organism>
<dbReference type="OrthoDB" id="3668326at2759"/>
<evidence type="ECO:0000313" key="3">
    <source>
        <dbReference type="EMBL" id="KAF2846107.1"/>
    </source>
</evidence>
<protein>
    <submittedName>
        <fullName evidence="3">Ubiquitin-conjugating enzyme E2-17 kDa-like protein</fullName>
    </submittedName>
</protein>
<proteinExistence type="predicted"/>
<accession>A0A6A7AUS0</accession>
<reference evidence="3" key="1">
    <citation type="submission" date="2020-01" db="EMBL/GenBank/DDBJ databases">
        <authorList>
            <consortium name="DOE Joint Genome Institute"/>
            <person name="Haridas S."/>
            <person name="Albert R."/>
            <person name="Binder M."/>
            <person name="Bloem J."/>
            <person name="Labutti K."/>
            <person name="Salamov A."/>
            <person name="Andreopoulos B."/>
            <person name="Baker S.E."/>
            <person name="Barry K."/>
            <person name="Bills G."/>
            <person name="Bluhm B.H."/>
            <person name="Cannon C."/>
            <person name="Castanera R."/>
            <person name="Culley D.E."/>
            <person name="Daum C."/>
            <person name="Ezra D."/>
            <person name="Gonzalez J.B."/>
            <person name="Henrissat B."/>
            <person name="Kuo A."/>
            <person name="Liang C."/>
            <person name="Lipzen A."/>
            <person name="Lutzoni F."/>
            <person name="Magnuson J."/>
            <person name="Mondo S."/>
            <person name="Nolan M."/>
            <person name="Ohm R."/>
            <person name="Pangilinan J."/>
            <person name="Park H.-J."/>
            <person name="Ramirez L."/>
            <person name="Alfaro M."/>
            <person name="Sun H."/>
            <person name="Tritt A."/>
            <person name="Yoshinaga Y."/>
            <person name="Zwiers L.-H."/>
            <person name="Turgeon B.G."/>
            <person name="Goodwin S.B."/>
            <person name="Spatafora J.W."/>
            <person name="Crous P.W."/>
            <person name="Grigoriev I.V."/>
        </authorList>
    </citation>
    <scope>NUCLEOTIDE SEQUENCE</scope>
    <source>
        <strain evidence="3">IPT5</strain>
    </source>
</reference>
<dbReference type="Pfam" id="PF00179">
    <property type="entry name" value="UQ_con"/>
    <property type="match status" value="1"/>
</dbReference>
<keyword evidence="4" id="KW-1185">Reference proteome</keyword>
<dbReference type="EMBL" id="MU006338">
    <property type="protein sequence ID" value="KAF2846107.1"/>
    <property type="molecule type" value="Genomic_DNA"/>
</dbReference>
<dbReference type="InterPro" id="IPR000608">
    <property type="entry name" value="UBC"/>
</dbReference>
<feature type="domain" description="UBC core" evidence="2">
    <location>
        <begin position="8"/>
        <end position="154"/>
    </location>
</feature>
<evidence type="ECO:0000256" key="1">
    <source>
        <dbReference type="ARBA" id="ARBA00022786"/>
    </source>
</evidence>
<evidence type="ECO:0000313" key="4">
    <source>
        <dbReference type="Proteomes" id="UP000799423"/>
    </source>
</evidence>
<dbReference type="PANTHER" id="PTHR24067">
    <property type="entry name" value="UBIQUITIN-CONJUGATING ENZYME E2"/>
    <property type="match status" value="1"/>
</dbReference>
<dbReference type="AlphaFoldDB" id="A0A6A7AUS0"/>
<keyword evidence="1" id="KW-0833">Ubl conjugation pathway</keyword>